<organism evidence="1 2">
    <name type="scientific">Rhabditophanes sp. KR3021</name>
    <dbReference type="NCBI Taxonomy" id="114890"/>
    <lineage>
        <taxon>Eukaryota</taxon>
        <taxon>Metazoa</taxon>
        <taxon>Ecdysozoa</taxon>
        <taxon>Nematoda</taxon>
        <taxon>Chromadorea</taxon>
        <taxon>Rhabditida</taxon>
        <taxon>Tylenchina</taxon>
        <taxon>Panagrolaimomorpha</taxon>
        <taxon>Strongyloidoidea</taxon>
        <taxon>Alloionematidae</taxon>
        <taxon>Rhabditophanes</taxon>
    </lineage>
</organism>
<evidence type="ECO:0000313" key="1">
    <source>
        <dbReference type="Proteomes" id="UP000095286"/>
    </source>
</evidence>
<dbReference type="WBParaSite" id="RSKR_0000928900.1">
    <property type="protein sequence ID" value="RSKR_0000928900.1"/>
    <property type="gene ID" value="RSKR_0000928900"/>
</dbReference>
<sequence length="840" mass="96304">MLSCFSVFGVLESSKRHVAGELVTYNKGEEEMLKQDLELSTTGCWSQNRENHDCLSEEECRANFVMGVSTVPVYCCCMRPMCGLNIVLNFSYPVVSNTTNPLNKSFGETYEERLRIILYALITTGIVALCFVCSCLFKEHIYKCLCCCWICCPPKKASSIYFTNIGDDEIKSLALSEEYKDSGNISDKSTISSRMESIDETKSLNYFLNNEGFGVPDVEYIDMRHLTPAMEEVLVTEESTICSGQFSTVSIGVMHGSKVVVKKLQEKRRENWEAEIEVYNLLKNSKNPRYPRVLRKYIVSERLCLTYNIVLTYYEEGNLGEYLTTHLLNYYQYVRGVCNLLEGINHLHENIFDKNNEKVSIMHSDLKAHNILVRRDLKLVISDFGLSKIINSSESLKPNQSKQVGTQIYMAPELLQSATELNCISYKQIDAYALSLIIWQMSTRTLLHPYYKEQFIQHIKPYQLPYKEYLGDNMSLDNIIKVVVIDDKRPSFDGTNEYFKFTTEIKNFVQQMWAKEANERIVPGSALGIMYHELECFNRSSYADPNRIAYRYSEDLFSRNVKIVEKDVMACVRADFGWDRYNISKIDCAPEIFSEGDILNGYMDDYEHDSEFDDKEFDIHEELSEPEDDNYKETAATRKLREGDNIRIRELNQEHQDGESNEDFPKRDTPSRSDPPRPHIYKDASKMGIISSDFHRYRERGSDSSSNKSKDTDSTSDKSPDTDSTSGKSPDTDSTSEFPSSTTSTFCQTQSECTGTSSDLSKKSLPYSKYKINVLGKEKVERLQLDQLHKFTKSNLSFHHQRPNKKDSFKEKALPQAITILELDPVVPVNLEVLGTESSP</sequence>
<name>A0AC35UAL0_9BILA</name>
<dbReference type="Proteomes" id="UP000095286">
    <property type="component" value="Unplaced"/>
</dbReference>
<proteinExistence type="predicted"/>
<protein>
    <submittedName>
        <fullName evidence="2">Receptor protein serine/threonine kinase</fullName>
    </submittedName>
</protein>
<accession>A0AC35UAL0</accession>
<reference evidence="2" key="1">
    <citation type="submission" date="2016-11" db="UniProtKB">
        <authorList>
            <consortium name="WormBaseParasite"/>
        </authorList>
    </citation>
    <scope>IDENTIFICATION</scope>
    <source>
        <strain evidence="2">KR3021</strain>
    </source>
</reference>
<evidence type="ECO:0000313" key="2">
    <source>
        <dbReference type="WBParaSite" id="RSKR_0000928900.1"/>
    </source>
</evidence>